<evidence type="ECO:0000259" key="9">
    <source>
        <dbReference type="PROSITE" id="PS51171"/>
    </source>
</evidence>
<evidence type="ECO:0000256" key="8">
    <source>
        <dbReference type="PIRSR" id="PIRSR001500-2"/>
    </source>
</evidence>
<dbReference type="InterPro" id="IPR002912">
    <property type="entry name" value="ACT_dom"/>
</dbReference>
<evidence type="ECO:0000256" key="1">
    <source>
        <dbReference type="ARBA" id="ARBA00004741"/>
    </source>
</evidence>
<dbReference type="Proteomes" id="UP000324383">
    <property type="component" value="Unassembled WGS sequence"/>
</dbReference>
<evidence type="ECO:0000313" key="12">
    <source>
        <dbReference type="Proteomes" id="UP000324383"/>
    </source>
</evidence>
<protein>
    <recommendedName>
        <fullName evidence="2">prephenate dehydratase</fullName>
        <ecNumber evidence="2">4.2.1.51</ecNumber>
    </recommendedName>
</protein>
<dbReference type="SUPFAM" id="SSF53850">
    <property type="entry name" value="Periplasmic binding protein-like II"/>
    <property type="match status" value="1"/>
</dbReference>
<keyword evidence="4" id="KW-0057">Aromatic amino acid biosynthesis</keyword>
<evidence type="ECO:0000256" key="6">
    <source>
        <dbReference type="ARBA" id="ARBA00023239"/>
    </source>
</evidence>
<dbReference type="PANTHER" id="PTHR21022:SF19">
    <property type="entry name" value="PREPHENATE DEHYDRATASE-RELATED"/>
    <property type="match status" value="1"/>
</dbReference>
<keyword evidence="6" id="KW-0456">Lyase</keyword>
<dbReference type="InterPro" id="IPR001086">
    <property type="entry name" value="Preph_deHydtase"/>
</dbReference>
<evidence type="ECO:0000256" key="5">
    <source>
        <dbReference type="ARBA" id="ARBA00023222"/>
    </source>
</evidence>
<dbReference type="PROSITE" id="PS51671">
    <property type="entry name" value="ACT"/>
    <property type="match status" value="1"/>
</dbReference>
<dbReference type="CDD" id="cd13631">
    <property type="entry name" value="PBP2_Ct-PDT_like"/>
    <property type="match status" value="1"/>
</dbReference>
<dbReference type="GO" id="GO:0009094">
    <property type="term" value="P:L-phenylalanine biosynthetic process"/>
    <property type="evidence" value="ECO:0007669"/>
    <property type="project" value="UniProtKB-UniPathway"/>
</dbReference>
<dbReference type="AlphaFoldDB" id="A0A5D3FV76"/>
<evidence type="ECO:0000259" key="10">
    <source>
        <dbReference type="PROSITE" id="PS51671"/>
    </source>
</evidence>
<dbReference type="GO" id="GO:0004664">
    <property type="term" value="F:prephenate dehydratase activity"/>
    <property type="evidence" value="ECO:0007669"/>
    <property type="project" value="UniProtKB-EC"/>
</dbReference>
<dbReference type="EMBL" id="VKLW01000003">
    <property type="protein sequence ID" value="TYK35173.1"/>
    <property type="molecule type" value="Genomic_DNA"/>
</dbReference>
<evidence type="ECO:0000313" key="11">
    <source>
        <dbReference type="EMBL" id="TYK35173.1"/>
    </source>
</evidence>
<organism evidence="11 12">
    <name type="scientific">Bacteroides pyogenes</name>
    <dbReference type="NCBI Taxonomy" id="310300"/>
    <lineage>
        <taxon>Bacteria</taxon>
        <taxon>Pseudomonadati</taxon>
        <taxon>Bacteroidota</taxon>
        <taxon>Bacteroidia</taxon>
        <taxon>Bacteroidales</taxon>
        <taxon>Bacteroidaceae</taxon>
        <taxon>Bacteroides</taxon>
    </lineage>
</organism>
<comment type="pathway">
    <text evidence="1">Amino-acid biosynthesis; L-phenylalanine biosynthesis; phenylpyruvate from prephenate: step 1/1.</text>
</comment>
<feature type="domain" description="Prephenate dehydratase" evidence="9">
    <location>
        <begin position="3"/>
        <end position="181"/>
    </location>
</feature>
<keyword evidence="12" id="KW-1185">Reference proteome</keyword>
<comment type="caution">
    <text evidence="11">The sequence shown here is derived from an EMBL/GenBank/DDBJ whole genome shotgun (WGS) entry which is preliminary data.</text>
</comment>
<comment type="catalytic activity">
    <reaction evidence="7">
        <text>prephenate + H(+) = 3-phenylpyruvate + CO2 + H2O</text>
        <dbReference type="Rhea" id="RHEA:21648"/>
        <dbReference type="ChEBI" id="CHEBI:15377"/>
        <dbReference type="ChEBI" id="CHEBI:15378"/>
        <dbReference type="ChEBI" id="CHEBI:16526"/>
        <dbReference type="ChEBI" id="CHEBI:18005"/>
        <dbReference type="ChEBI" id="CHEBI:29934"/>
        <dbReference type="EC" id="4.2.1.51"/>
    </reaction>
</comment>
<dbReference type="CDD" id="cd04905">
    <property type="entry name" value="ACT_CM-PDT"/>
    <property type="match status" value="1"/>
</dbReference>
<dbReference type="InterPro" id="IPR045865">
    <property type="entry name" value="ACT-like_dom_sf"/>
</dbReference>
<dbReference type="EC" id="4.2.1.51" evidence="2"/>
<gene>
    <name evidence="11" type="ORF">FNJ60_01890</name>
</gene>
<dbReference type="Gene3D" id="3.30.70.260">
    <property type="match status" value="1"/>
</dbReference>
<reference evidence="11 12" key="1">
    <citation type="submission" date="2019-07" db="EMBL/GenBank/DDBJ databases">
        <title>Draft Genome Sequences of Bacteroides pyogenes Strains Isolated from the Uterus Holstein Dairy Cows with Metritis.</title>
        <authorList>
            <person name="Cunha F."/>
            <person name="Galvao K.N."/>
            <person name="Jeon S.J."/>
            <person name="Jeong K.C."/>
        </authorList>
    </citation>
    <scope>NUCLEOTIDE SEQUENCE [LARGE SCALE GENOMIC DNA]</scope>
    <source>
        <strain evidence="11 12">KG-31</strain>
    </source>
</reference>
<dbReference type="PROSITE" id="PS51171">
    <property type="entry name" value="PREPHENATE_DEHYDR_3"/>
    <property type="match status" value="1"/>
</dbReference>
<dbReference type="InterPro" id="IPR008242">
    <property type="entry name" value="Chor_mutase/pphenate_deHydtase"/>
</dbReference>
<proteinExistence type="predicted"/>
<dbReference type="PANTHER" id="PTHR21022">
    <property type="entry name" value="PREPHENATE DEHYDRATASE P PROTEIN"/>
    <property type="match status" value="1"/>
</dbReference>
<dbReference type="SUPFAM" id="SSF55021">
    <property type="entry name" value="ACT-like"/>
    <property type="match status" value="1"/>
</dbReference>
<dbReference type="GO" id="GO:0005737">
    <property type="term" value="C:cytoplasm"/>
    <property type="evidence" value="ECO:0007669"/>
    <property type="project" value="TreeGrafter"/>
</dbReference>
<dbReference type="GeneID" id="99754620"/>
<keyword evidence="5" id="KW-0584">Phenylalanine biosynthesis</keyword>
<evidence type="ECO:0000256" key="3">
    <source>
        <dbReference type="ARBA" id="ARBA00022605"/>
    </source>
</evidence>
<sequence length="282" mass="31918">MKKIAIQGTTGSYHDIAAHNYFEGEELEIICCPTFEEVFASVRKDSRTIGMLAIENTIAGSLLYNNELLRQSGTQIIGEYKLRISHSFVCLPDEDWEDLTEVNSHPIALMQCREFLNRHPQLKVVESEDTARSAEIISRENLKGRAAICSKVAAERYGMKVLQEGIETNKHNFTRFLVVADPWQADELRGHGTPKPDKASIVFMLPHTEGSLSQVLSILSFYNINLTKIQSLPIIGREWEYQFYVDIAFGDYLRYKQAIAAITPLTKELKILGEYAEGKSNI</sequence>
<dbReference type="PIRSF" id="PIRSF001500">
    <property type="entry name" value="Chor_mut_pdt_Ppr"/>
    <property type="match status" value="1"/>
</dbReference>
<dbReference type="Gene3D" id="3.40.190.10">
    <property type="entry name" value="Periplasmic binding protein-like II"/>
    <property type="match status" value="2"/>
</dbReference>
<keyword evidence="3" id="KW-0028">Amino-acid biosynthesis</keyword>
<feature type="site" description="Essential for prephenate dehydratase activity" evidence="8">
    <location>
        <position position="174"/>
    </location>
</feature>
<evidence type="ECO:0000256" key="2">
    <source>
        <dbReference type="ARBA" id="ARBA00013147"/>
    </source>
</evidence>
<evidence type="ECO:0000256" key="4">
    <source>
        <dbReference type="ARBA" id="ARBA00023141"/>
    </source>
</evidence>
<dbReference type="UniPathway" id="UPA00121">
    <property type="reaction ID" value="UER00345"/>
</dbReference>
<name>A0A5D3FV76_9BACE</name>
<dbReference type="RefSeq" id="WP_021646592.1">
    <property type="nucleotide sequence ID" value="NZ_CAMBON010000010.1"/>
</dbReference>
<dbReference type="Pfam" id="PF00800">
    <property type="entry name" value="PDT"/>
    <property type="match status" value="1"/>
</dbReference>
<feature type="domain" description="ACT" evidence="10">
    <location>
        <begin position="200"/>
        <end position="276"/>
    </location>
</feature>
<accession>A0A5D3FV76</accession>
<evidence type="ECO:0000256" key="7">
    <source>
        <dbReference type="ARBA" id="ARBA00047848"/>
    </source>
</evidence>